<dbReference type="GO" id="GO:0005524">
    <property type="term" value="F:ATP binding"/>
    <property type="evidence" value="ECO:0007669"/>
    <property type="project" value="UniProtKB-UniRule"/>
</dbReference>
<sequence length="698" mass="80114">MKNKMLSRQYTQSTERTVTRKRPASVVKTSSPERKAARRMTISPQLTRTPPRPTQRDNRLSILPNKESNAQDFLQRKRTVPLTLTKRTKSSEDPDKRPRIADRAPKAADRTQNRLLDVYGVPYSQKNKTQEMDIPKRALEPLSKLKASVPYNELHQRIRVCVRKRPLNRKELSSKDTDIASIVGTRTVELHAERIRIDLARFTETHTFTFDEAFDSNVKNTEVYMRTAQPLIEYIFAGGNGTCFAYGQTGSGKTHTMLDSQDGLYVLAAQDIFRMLSQSRYSHLSANVGFYEIYQNQLYDLLNNRNKLIARDNGNNHVVIVGLQEIPIVNQEGLLSVFERGNQERTTGKTGVNNKSSRSHAVLQITLKPIDNPSYVHGKLSFIDLAGSERGADRGDANNKTRLEGAEINKSLLALKECIRALDQDKKHAPFRGSKLTQVLRDCFVGDARTCMIATISPNSPNSEHTLNTLRYADRVKQLRGESDPRLVGDPSRSENKVESPIEVDTELEETQDEVRSLASTSIINDDEQTENLLDVDFPTVVTSAFNTPTNDRYLRAEDYEVQPESLHMDMLSNTVELYESEFTERSEEISEERREERRIERSEKSPKKMDVNRINQFMRLHRRQIKDLEECLKEEKKLLTKLSLLTDTSKEEYSQPDEEENTKREYENYLNDLDEILTHNVHCMEIVQEKIKDELGD</sequence>
<evidence type="ECO:0000313" key="10">
    <source>
        <dbReference type="EMBL" id="RCI04326.1"/>
    </source>
</evidence>
<evidence type="ECO:0000256" key="2">
    <source>
        <dbReference type="ARBA" id="ARBA00022741"/>
    </source>
</evidence>
<feature type="domain" description="Kinesin motor" evidence="9">
    <location>
        <begin position="157"/>
        <end position="479"/>
    </location>
</feature>
<dbReference type="GO" id="GO:0007019">
    <property type="term" value="P:microtubule depolymerization"/>
    <property type="evidence" value="ECO:0007669"/>
    <property type="project" value="TreeGrafter"/>
</dbReference>
<protein>
    <recommendedName>
        <fullName evidence="7">Kinesin-like protein</fullName>
    </recommendedName>
</protein>
<evidence type="ECO:0000256" key="4">
    <source>
        <dbReference type="ARBA" id="ARBA00023175"/>
    </source>
</evidence>
<keyword evidence="1 7" id="KW-0493">Microtubule</keyword>
<dbReference type="InterPro" id="IPR027640">
    <property type="entry name" value="Kinesin-like_fam"/>
</dbReference>
<feature type="binding site" evidence="6">
    <location>
        <begin position="247"/>
        <end position="254"/>
    </location>
    <ligand>
        <name>ATP</name>
        <dbReference type="ChEBI" id="CHEBI:30616"/>
    </ligand>
</feature>
<dbReference type="AlphaFoldDB" id="A0A367KQ53"/>
<dbReference type="Gene3D" id="3.40.850.10">
    <property type="entry name" value="Kinesin motor domain"/>
    <property type="match status" value="1"/>
</dbReference>
<dbReference type="STRING" id="4846.A0A367KQ53"/>
<dbReference type="Proteomes" id="UP000253551">
    <property type="component" value="Unassembled WGS sequence"/>
</dbReference>
<dbReference type="SMART" id="SM00129">
    <property type="entry name" value="KISc"/>
    <property type="match status" value="1"/>
</dbReference>
<evidence type="ECO:0000256" key="3">
    <source>
        <dbReference type="ARBA" id="ARBA00022840"/>
    </source>
</evidence>
<dbReference type="GO" id="GO:0008017">
    <property type="term" value="F:microtubule binding"/>
    <property type="evidence" value="ECO:0007669"/>
    <property type="project" value="InterPro"/>
</dbReference>
<feature type="region of interest" description="Disordered" evidence="8">
    <location>
        <begin position="480"/>
        <end position="501"/>
    </location>
</feature>
<keyword evidence="3 6" id="KW-0067">ATP-binding</keyword>
<dbReference type="InterPro" id="IPR001752">
    <property type="entry name" value="Kinesin_motor_dom"/>
</dbReference>
<evidence type="ECO:0000256" key="8">
    <source>
        <dbReference type="SAM" id="MobiDB-lite"/>
    </source>
</evidence>
<feature type="region of interest" description="Disordered" evidence="8">
    <location>
        <begin position="587"/>
        <end position="608"/>
    </location>
</feature>
<comment type="similarity">
    <text evidence="5">Belongs to the TRAFAC class myosin-kinesin ATPase superfamily. Kinesin family. KIN-13 subfamily.</text>
</comment>
<dbReference type="InterPro" id="IPR036961">
    <property type="entry name" value="Kinesin_motor_dom_sf"/>
</dbReference>
<dbReference type="CDD" id="cd01367">
    <property type="entry name" value="KISc_KIF2_like"/>
    <property type="match status" value="1"/>
</dbReference>
<keyword evidence="2 6" id="KW-0547">Nucleotide-binding</keyword>
<proteinExistence type="inferred from homology"/>
<dbReference type="PROSITE" id="PS00411">
    <property type="entry name" value="KINESIN_MOTOR_1"/>
    <property type="match status" value="1"/>
</dbReference>
<dbReference type="EMBL" id="PJQM01000716">
    <property type="protein sequence ID" value="RCI04326.1"/>
    <property type="molecule type" value="Genomic_DNA"/>
</dbReference>
<organism evidence="10 11">
    <name type="scientific">Rhizopus stolonifer</name>
    <name type="common">Rhizopus nigricans</name>
    <dbReference type="NCBI Taxonomy" id="4846"/>
    <lineage>
        <taxon>Eukaryota</taxon>
        <taxon>Fungi</taxon>
        <taxon>Fungi incertae sedis</taxon>
        <taxon>Mucoromycota</taxon>
        <taxon>Mucoromycotina</taxon>
        <taxon>Mucoromycetes</taxon>
        <taxon>Mucorales</taxon>
        <taxon>Mucorineae</taxon>
        <taxon>Rhizopodaceae</taxon>
        <taxon>Rhizopus</taxon>
    </lineage>
</organism>
<evidence type="ECO:0000256" key="5">
    <source>
        <dbReference type="ARBA" id="ARBA00061030"/>
    </source>
</evidence>
<evidence type="ECO:0000313" key="11">
    <source>
        <dbReference type="Proteomes" id="UP000253551"/>
    </source>
</evidence>
<keyword evidence="11" id="KW-1185">Reference proteome</keyword>
<feature type="compositionally biased region" description="Basic and acidic residues" evidence="8">
    <location>
        <begin position="480"/>
        <end position="500"/>
    </location>
</feature>
<dbReference type="PROSITE" id="PS50067">
    <property type="entry name" value="KINESIN_MOTOR_2"/>
    <property type="match status" value="1"/>
</dbReference>
<dbReference type="PRINTS" id="PR00380">
    <property type="entry name" value="KINESINHEAVY"/>
</dbReference>
<dbReference type="InterPro" id="IPR027417">
    <property type="entry name" value="P-loop_NTPase"/>
</dbReference>
<reference evidence="10 11" key="1">
    <citation type="journal article" date="2018" name="G3 (Bethesda)">
        <title>Phylogenetic and Phylogenomic Definition of Rhizopus Species.</title>
        <authorList>
            <person name="Gryganskyi A.P."/>
            <person name="Golan J."/>
            <person name="Dolatabadi S."/>
            <person name="Mondo S."/>
            <person name="Robb S."/>
            <person name="Idnurm A."/>
            <person name="Muszewska A."/>
            <person name="Steczkiewicz K."/>
            <person name="Masonjones S."/>
            <person name="Liao H.L."/>
            <person name="Gajdeczka M.T."/>
            <person name="Anike F."/>
            <person name="Vuek A."/>
            <person name="Anishchenko I.M."/>
            <person name="Voigt K."/>
            <person name="de Hoog G.S."/>
            <person name="Smith M.E."/>
            <person name="Heitman J."/>
            <person name="Vilgalys R."/>
            <person name="Stajich J.E."/>
        </authorList>
    </citation>
    <scope>NUCLEOTIDE SEQUENCE [LARGE SCALE GENOMIC DNA]</scope>
    <source>
        <strain evidence="10 11">LSU 92-RS-03</strain>
    </source>
</reference>
<dbReference type="GO" id="GO:0007018">
    <property type="term" value="P:microtubule-based movement"/>
    <property type="evidence" value="ECO:0007669"/>
    <property type="project" value="InterPro"/>
</dbReference>
<feature type="region of interest" description="Disordered" evidence="8">
    <location>
        <begin position="1"/>
        <end position="111"/>
    </location>
</feature>
<feature type="compositionally biased region" description="Basic and acidic residues" evidence="8">
    <location>
        <begin position="89"/>
        <end position="111"/>
    </location>
</feature>
<keyword evidence="4 6" id="KW-0505">Motor protein</keyword>
<accession>A0A367KQ53</accession>
<dbReference type="Pfam" id="PF00225">
    <property type="entry name" value="Kinesin"/>
    <property type="match status" value="1"/>
</dbReference>
<feature type="compositionally biased region" description="Polar residues" evidence="8">
    <location>
        <begin position="1"/>
        <end position="16"/>
    </location>
</feature>
<evidence type="ECO:0000256" key="6">
    <source>
        <dbReference type="PROSITE-ProRule" id="PRU00283"/>
    </source>
</evidence>
<dbReference type="GO" id="GO:0003777">
    <property type="term" value="F:microtubule motor activity"/>
    <property type="evidence" value="ECO:0007669"/>
    <property type="project" value="InterPro"/>
</dbReference>
<name>A0A367KQ53_RHIST</name>
<dbReference type="GO" id="GO:0005874">
    <property type="term" value="C:microtubule"/>
    <property type="evidence" value="ECO:0007669"/>
    <property type="project" value="UniProtKB-KW"/>
</dbReference>
<dbReference type="PANTHER" id="PTHR47971">
    <property type="entry name" value="KINESIN-RELATED PROTEIN 6"/>
    <property type="match status" value="1"/>
</dbReference>
<dbReference type="OrthoDB" id="3176171at2759"/>
<evidence type="ECO:0000256" key="7">
    <source>
        <dbReference type="RuleBase" id="RU000394"/>
    </source>
</evidence>
<dbReference type="InterPro" id="IPR019821">
    <property type="entry name" value="Kinesin_motor_CS"/>
</dbReference>
<comment type="caution">
    <text evidence="10">The sequence shown here is derived from an EMBL/GenBank/DDBJ whole genome shotgun (WGS) entry which is preliminary data.</text>
</comment>
<evidence type="ECO:0000256" key="1">
    <source>
        <dbReference type="ARBA" id="ARBA00022701"/>
    </source>
</evidence>
<dbReference type="PANTHER" id="PTHR47971:SF20">
    <property type="entry name" value="KINESIN-LIKE PROTEIN KIF24"/>
    <property type="match status" value="1"/>
</dbReference>
<gene>
    <name evidence="10" type="primary">KIF24_7</name>
    <name evidence="10" type="ORF">CU098_011263</name>
</gene>
<evidence type="ECO:0000259" key="9">
    <source>
        <dbReference type="PROSITE" id="PS50067"/>
    </source>
</evidence>
<dbReference type="SUPFAM" id="SSF52540">
    <property type="entry name" value="P-loop containing nucleoside triphosphate hydrolases"/>
    <property type="match status" value="1"/>
</dbReference>
<dbReference type="FunFam" id="3.40.850.10:FF:000012">
    <property type="entry name" value="Kinesin-like protein"/>
    <property type="match status" value="1"/>
</dbReference>